<feature type="signal peptide" evidence="2">
    <location>
        <begin position="1"/>
        <end position="23"/>
    </location>
</feature>
<reference evidence="3 4" key="1">
    <citation type="submission" date="2020-04" db="EMBL/GenBank/DDBJ databases">
        <title>Chromosome-level genome assembly of a cyprinid fish Onychostoma macrolepis by integration of Nanopore Sequencing, Bionano and Hi-C technology.</title>
        <authorList>
            <person name="Wang D."/>
        </authorList>
    </citation>
    <scope>NUCLEOTIDE SEQUENCE [LARGE SCALE GENOMIC DNA]</scope>
    <source>
        <strain evidence="3">SWU-2019</strain>
        <tissue evidence="3">Muscle</tissue>
    </source>
</reference>
<proteinExistence type="predicted"/>
<evidence type="ECO:0000256" key="2">
    <source>
        <dbReference type="SAM" id="SignalP"/>
    </source>
</evidence>
<feature type="chain" id="PRO_5029828549" evidence="2">
    <location>
        <begin position="24"/>
        <end position="729"/>
    </location>
</feature>
<organism evidence="3 4">
    <name type="scientific">Onychostoma macrolepis</name>
    <dbReference type="NCBI Taxonomy" id="369639"/>
    <lineage>
        <taxon>Eukaryota</taxon>
        <taxon>Metazoa</taxon>
        <taxon>Chordata</taxon>
        <taxon>Craniata</taxon>
        <taxon>Vertebrata</taxon>
        <taxon>Euteleostomi</taxon>
        <taxon>Actinopterygii</taxon>
        <taxon>Neopterygii</taxon>
        <taxon>Teleostei</taxon>
        <taxon>Ostariophysi</taxon>
        <taxon>Cypriniformes</taxon>
        <taxon>Cyprinidae</taxon>
        <taxon>Acrossocheilinae</taxon>
        <taxon>Onychostoma</taxon>
    </lineage>
</organism>
<evidence type="ECO:0000313" key="3">
    <source>
        <dbReference type="EMBL" id="KAF4107885.1"/>
    </source>
</evidence>
<feature type="compositionally biased region" description="Polar residues" evidence="1">
    <location>
        <begin position="483"/>
        <end position="510"/>
    </location>
</feature>
<keyword evidence="2" id="KW-0732">Signal</keyword>
<feature type="compositionally biased region" description="Low complexity" evidence="1">
    <location>
        <begin position="625"/>
        <end position="641"/>
    </location>
</feature>
<evidence type="ECO:0000313" key="4">
    <source>
        <dbReference type="Proteomes" id="UP000579812"/>
    </source>
</evidence>
<feature type="compositionally biased region" description="Low complexity" evidence="1">
    <location>
        <begin position="269"/>
        <end position="292"/>
    </location>
</feature>
<feature type="region of interest" description="Disordered" evidence="1">
    <location>
        <begin position="562"/>
        <end position="641"/>
    </location>
</feature>
<feature type="region of interest" description="Disordered" evidence="1">
    <location>
        <begin position="374"/>
        <end position="459"/>
    </location>
</feature>
<comment type="caution">
    <text evidence="3">The sequence shown here is derived from an EMBL/GenBank/DDBJ whole genome shotgun (WGS) entry which is preliminary data.</text>
</comment>
<feature type="region of interest" description="Disordered" evidence="1">
    <location>
        <begin position="207"/>
        <end position="323"/>
    </location>
</feature>
<keyword evidence="4" id="KW-1185">Reference proteome</keyword>
<gene>
    <name evidence="3" type="ORF">G5714_010644</name>
</gene>
<dbReference type="Proteomes" id="UP000579812">
    <property type="component" value="Unassembled WGS sequence"/>
</dbReference>
<evidence type="ECO:0000256" key="1">
    <source>
        <dbReference type="SAM" id="MobiDB-lite"/>
    </source>
</evidence>
<feature type="compositionally biased region" description="Low complexity" evidence="1">
    <location>
        <begin position="528"/>
        <end position="544"/>
    </location>
</feature>
<feature type="compositionally biased region" description="Low complexity" evidence="1">
    <location>
        <begin position="397"/>
        <end position="410"/>
    </location>
</feature>
<feature type="compositionally biased region" description="Low complexity" evidence="1">
    <location>
        <begin position="207"/>
        <end position="222"/>
    </location>
</feature>
<feature type="region of interest" description="Disordered" evidence="1">
    <location>
        <begin position="479"/>
        <end position="544"/>
    </location>
</feature>
<protein>
    <submittedName>
        <fullName evidence="3">Uncharacterized protein</fullName>
    </submittedName>
</protein>
<feature type="compositionally biased region" description="Polar residues" evidence="1">
    <location>
        <begin position="562"/>
        <end position="584"/>
    </location>
</feature>
<feature type="compositionally biased region" description="Polar residues" evidence="1">
    <location>
        <begin position="223"/>
        <end position="258"/>
    </location>
</feature>
<feature type="compositionally biased region" description="Low complexity" evidence="1">
    <location>
        <begin position="300"/>
        <end position="312"/>
    </location>
</feature>
<name>A0A7J6CMT3_9TELE</name>
<feature type="compositionally biased region" description="Polar residues" evidence="1">
    <location>
        <begin position="421"/>
        <end position="457"/>
    </location>
</feature>
<dbReference type="AlphaFoldDB" id="A0A7J6CMT3"/>
<feature type="compositionally biased region" description="Polar residues" evidence="1">
    <location>
        <begin position="607"/>
        <end position="624"/>
    </location>
</feature>
<accession>A0A7J6CMT3</accession>
<sequence length="729" mass="74721">MGQGWKRLPLLVVFLLFWKNTDGFKGGAYSNAHQQWGQPSDTFSPHAVQSSMPEARVTGTLPVEEVGSSLFSNKPLKSRSKFNLLQFVKGGSSSSQSTSHAQTAPGSSVSAFLPLPLDEQPLSSLTSAGSSISGAASGLSLQTLYAASGSGHLVSTQGGSSSYPAKLGFSDQSTSDGLHLSTSQETSVHKSAEASLPVFSQESISYSSSSAPGATSTSQSSPILSESSGQRVFSQGEGSYSALSQGASSPYTPGSLMSNKLDALPLGVSSQSTSAQSSPSGSPSTQSRSGTQLATSSRYVSVQGGSSSTSFSHKPQGTLGQYAPLSPTKYVSAPMSSPQDIYSQATSSGSSYRAVSQVGSLPQVGASDQFASRRGNHYSGLLPPSQATSSQGHIDYSKPVSSPQSTSSQSAGVWSPRKQYASASQGSSRAQFGASTGFTSQGMSGSVPSQGTTSQFAPGSPSPYDSLYCKCALSPQGVDRESTTVQSSHKQFTSRYGTESGSSTPFTLQGSIAYDRSPRPQGTASQLGPVSHSYPSVSSSSQGVASQSTTVQFSRKQLASTYTGSSGTQAGSSPPFTLQGSTAYGGSPQDAASPFAPGYESSYGRVSLSSPQAGPSTTVQGSRKQFTSTFTGGSGTQAGSSTPFTLQGSTAYGGSPQDAASPFAPGYESSYGRVSLSSPQAGPSTTVQGSRKQFTSTFTGALAPRLGPLLPSPCRKHCLWWIISASRCC</sequence>
<dbReference type="EMBL" id="JAAMOB010000010">
    <property type="protein sequence ID" value="KAF4107885.1"/>
    <property type="molecule type" value="Genomic_DNA"/>
</dbReference>